<dbReference type="Proteomes" id="UP000887116">
    <property type="component" value="Unassembled WGS sequence"/>
</dbReference>
<feature type="transmembrane region" description="Helical" evidence="6">
    <location>
        <begin position="127"/>
        <end position="152"/>
    </location>
</feature>
<gene>
    <name evidence="8" type="primary">WUni_006330</name>
    <name evidence="8" type="ORF">TNCT_686981</name>
</gene>
<protein>
    <submittedName>
        <fullName evidence="8">RDD domain protein</fullName>
    </submittedName>
</protein>
<evidence type="ECO:0000256" key="1">
    <source>
        <dbReference type="ARBA" id="ARBA00004651"/>
    </source>
</evidence>
<feature type="transmembrane region" description="Helical" evidence="6">
    <location>
        <begin position="196"/>
        <end position="214"/>
    </location>
</feature>
<dbReference type="Pfam" id="PF06271">
    <property type="entry name" value="RDD"/>
    <property type="match status" value="2"/>
</dbReference>
<accession>A0A8X6KUW8</accession>
<feature type="transmembrane region" description="Helical" evidence="6">
    <location>
        <begin position="221"/>
        <end position="241"/>
    </location>
</feature>
<evidence type="ECO:0000313" key="8">
    <source>
        <dbReference type="EMBL" id="GFQ85006.1"/>
    </source>
</evidence>
<comment type="subcellular location">
    <subcellularLocation>
        <location evidence="1">Cell membrane</location>
        <topology evidence="1">Multi-pass membrane protein</topology>
    </subcellularLocation>
</comment>
<feature type="transmembrane region" description="Helical" evidence="6">
    <location>
        <begin position="300"/>
        <end position="322"/>
    </location>
</feature>
<keyword evidence="2" id="KW-1003">Cell membrane</keyword>
<dbReference type="InterPro" id="IPR051791">
    <property type="entry name" value="Pra-immunoreactive"/>
</dbReference>
<feature type="domain" description="RDD" evidence="7">
    <location>
        <begin position="7"/>
        <end position="165"/>
    </location>
</feature>
<proteinExistence type="predicted"/>
<reference evidence="8" key="1">
    <citation type="submission" date="2020-07" db="EMBL/GenBank/DDBJ databases">
        <title>Multicomponent nature underlies the extraordinary mechanical properties of spider dragline silk.</title>
        <authorList>
            <person name="Kono N."/>
            <person name="Nakamura H."/>
            <person name="Mori M."/>
            <person name="Yoshida Y."/>
            <person name="Ohtoshi R."/>
            <person name="Malay A.D."/>
            <person name="Moran D.A.P."/>
            <person name="Tomita M."/>
            <person name="Numata K."/>
            <person name="Arakawa K."/>
        </authorList>
    </citation>
    <scope>NUCLEOTIDE SEQUENCE</scope>
</reference>
<evidence type="ECO:0000313" key="9">
    <source>
        <dbReference type="Proteomes" id="UP000887116"/>
    </source>
</evidence>
<feature type="domain" description="RDD" evidence="7">
    <location>
        <begin position="182"/>
        <end position="335"/>
    </location>
</feature>
<evidence type="ECO:0000259" key="7">
    <source>
        <dbReference type="Pfam" id="PF06271"/>
    </source>
</evidence>
<dbReference type="PANTHER" id="PTHR36115">
    <property type="entry name" value="PROLINE-RICH ANTIGEN HOMOLOG-RELATED"/>
    <property type="match status" value="1"/>
</dbReference>
<organism evidence="8 9">
    <name type="scientific">Trichonephila clavata</name>
    <name type="common">Joro spider</name>
    <name type="synonym">Nephila clavata</name>
    <dbReference type="NCBI Taxonomy" id="2740835"/>
    <lineage>
        <taxon>Eukaryota</taxon>
        <taxon>Metazoa</taxon>
        <taxon>Ecdysozoa</taxon>
        <taxon>Arthropoda</taxon>
        <taxon>Chelicerata</taxon>
        <taxon>Arachnida</taxon>
        <taxon>Araneae</taxon>
        <taxon>Araneomorphae</taxon>
        <taxon>Entelegynae</taxon>
        <taxon>Araneoidea</taxon>
        <taxon>Nephilidae</taxon>
        <taxon>Trichonephila</taxon>
    </lineage>
</organism>
<sequence>MDAKVNYAVITKRVAAYVVDQMIFLVCCSFFFLLISFILPEEFLANFFNYVFPDTNTDTGLISGRYEILEDLGTLLESLVYIALEVLMITRLGWTPGKLLLGIYIKDASTLKNAASMQVVMRSTLKALLFIPLYISEWFLILPILVLIFAAFDKRKQFFHDKIAKTVVMDYKPEECHLNLNYAGITRRVIADIIDYFILKGVSLVFVVFVWAILRTTIPQSLAIYTCSSFLLSIVFGVFMVKKSGGTPGQLSCGIHIKDANTLENVTLVQAIIRYSLIKVVHFPILITRKEFFNKYTSEWWIDPSSCLILMAIILIFVCAIFDRRKQFLHDKIAKTVAVKMKAEVIVINKPTG</sequence>
<evidence type="ECO:0000256" key="5">
    <source>
        <dbReference type="ARBA" id="ARBA00023136"/>
    </source>
</evidence>
<keyword evidence="3 6" id="KW-0812">Transmembrane</keyword>
<dbReference type="GO" id="GO:0005886">
    <property type="term" value="C:plasma membrane"/>
    <property type="evidence" value="ECO:0007669"/>
    <property type="project" value="UniProtKB-SubCell"/>
</dbReference>
<evidence type="ECO:0000256" key="6">
    <source>
        <dbReference type="SAM" id="Phobius"/>
    </source>
</evidence>
<evidence type="ECO:0000256" key="2">
    <source>
        <dbReference type="ARBA" id="ARBA00022475"/>
    </source>
</evidence>
<dbReference type="AlphaFoldDB" id="A0A8X6KUW8"/>
<dbReference type="PANTHER" id="PTHR36115:SF6">
    <property type="entry name" value="PROLINE-RICH ANTIGEN HOMOLOG"/>
    <property type="match status" value="1"/>
</dbReference>
<keyword evidence="9" id="KW-1185">Reference proteome</keyword>
<evidence type="ECO:0000256" key="3">
    <source>
        <dbReference type="ARBA" id="ARBA00022692"/>
    </source>
</evidence>
<feature type="transmembrane region" description="Helical" evidence="6">
    <location>
        <begin position="79"/>
        <end position="106"/>
    </location>
</feature>
<feature type="transmembrane region" description="Helical" evidence="6">
    <location>
        <begin position="14"/>
        <end position="39"/>
    </location>
</feature>
<evidence type="ECO:0000256" key="4">
    <source>
        <dbReference type="ARBA" id="ARBA00022989"/>
    </source>
</evidence>
<comment type="caution">
    <text evidence="8">The sequence shown here is derived from an EMBL/GenBank/DDBJ whole genome shotgun (WGS) entry which is preliminary data.</text>
</comment>
<dbReference type="InterPro" id="IPR010432">
    <property type="entry name" value="RDD"/>
</dbReference>
<keyword evidence="4 6" id="KW-1133">Transmembrane helix</keyword>
<keyword evidence="5 6" id="KW-0472">Membrane</keyword>
<name>A0A8X6KUW8_TRICU</name>
<dbReference type="EMBL" id="BMAO01003008">
    <property type="protein sequence ID" value="GFQ85006.1"/>
    <property type="molecule type" value="Genomic_DNA"/>
</dbReference>